<dbReference type="EMBL" id="JAGKQQ010000001">
    <property type="protein sequence ID" value="MBP3958960.1"/>
    <property type="molecule type" value="Genomic_DNA"/>
</dbReference>
<evidence type="ECO:0000313" key="4">
    <source>
        <dbReference type="EMBL" id="MBP3958960.1"/>
    </source>
</evidence>
<dbReference type="InterPro" id="IPR001611">
    <property type="entry name" value="Leu-rich_rpt"/>
</dbReference>
<gene>
    <name evidence="4" type="ORF">J8F10_27265</name>
</gene>
<proteinExistence type="predicted"/>
<keyword evidence="5" id="KW-1185">Reference proteome</keyword>
<dbReference type="Pfam" id="PF13516">
    <property type="entry name" value="LRR_6"/>
    <property type="match status" value="2"/>
</dbReference>
<sequence>MNDEAALLAAIIAHADEDTPRLAYADWLDEHRPDAGPSPASGPSARADYIRVQCRLAQRPYDDPEYPALLEREGELAHWLESHTGAAGAPELPTDLEWFGNFTSGDDGSCRRGFPEEVAYTDYDEEPEENVERMVAALPVAFATTTVRALRLEDVYGAEIAGLVSDPVAAGLRGLALNYVDDGDETTAVRAIAKSKHLTGLRRLDLEFSITDPDLKRLAKAPLDALEELALDQFTPAGAKALGAARWFRALRALRLEMDHRDALKAVGELPAMPNLGALTFQGSTTPTTTAARKFITSGSFPRLGYLEFSHAQLTPDLIAMLCRGSWALRHLKLHNVEVRKAGAEALANATFAGSLRVLDLSDCQITSGGVQALAGSAKLAGLRHLDLSDNPIGPGGLAALARSPHLRGLRKLSVRGCNSTKAPIDSAALINFLTALQAPDLRHLNLSDLPVGVRGANVIAAGGPFANLTRLELADCALREKGAKVLVGSTALGNLTVLDLSNNNAGRGAIKLANPKTFPRLGHCDLNRNRLPKGWLARLRARPGVSV</sequence>
<comment type="subcellular location">
    <subcellularLocation>
        <location evidence="1">Cytoplasm</location>
        <location evidence="1">Cytoskeleton</location>
    </subcellularLocation>
</comment>
<evidence type="ECO:0000313" key="5">
    <source>
        <dbReference type="Proteomes" id="UP000676565"/>
    </source>
</evidence>
<reference evidence="4 5" key="1">
    <citation type="submission" date="2021-04" db="EMBL/GenBank/DDBJ databases">
        <authorList>
            <person name="Ivanova A."/>
        </authorList>
    </citation>
    <scope>NUCLEOTIDE SEQUENCE [LARGE SCALE GENOMIC DNA]</scope>
    <source>
        <strain evidence="4 5">G18</strain>
    </source>
</reference>
<dbReference type="NCBIfam" id="TIGR02996">
    <property type="entry name" value="rpt_mate_G_obs"/>
    <property type="match status" value="1"/>
</dbReference>
<organism evidence="4 5">
    <name type="scientific">Gemmata palustris</name>
    <dbReference type="NCBI Taxonomy" id="2822762"/>
    <lineage>
        <taxon>Bacteria</taxon>
        <taxon>Pseudomonadati</taxon>
        <taxon>Planctomycetota</taxon>
        <taxon>Planctomycetia</taxon>
        <taxon>Gemmatales</taxon>
        <taxon>Gemmataceae</taxon>
        <taxon>Gemmata</taxon>
    </lineage>
</organism>
<name>A0ABS5BZ03_9BACT</name>
<dbReference type="PANTHER" id="PTHR24107:SF2">
    <property type="entry name" value="NLR FAMILY CARD DOMAIN CONTAINING 3"/>
    <property type="match status" value="1"/>
</dbReference>
<accession>A0ABS5BZ03</accession>
<comment type="caution">
    <text evidence="4">The sequence shown here is derived from an EMBL/GenBank/DDBJ whole genome shotgun (WGS) entry which is preliminary data.</text>
</comment>
<dbReference type="InterPro" id="IPR052410">
    <property type="entry name" value="DRC5"/>
</dbReference>
<dbReference type="InterPro" id="IPR014338">
    <property type="entry name" value="CHP02996_rpt-companion-dom"/>
</dbReference>
<dbReference type="SUPFAM" id="SSF52047">
    <property type="entry name" value="RNI-like"/>
    <property type="match status" value="1"/>
</dbReference>
<dbReference type="Gene3D" id="3.80.10.10">
    <property type="entry name" value="Ribonuclease Inhibitor"/>
    <property type="match status" value="2"/>
</dbReference>
<dbReference type="InterPro" id="IPR032675">
    <property type="entry name" value="LRR_dom_sf"/>
</dbReference>
<dbReference type="RefSeq" id="WP_210659408.1">
    <property type="nucleotide sequence ID" value="NZ_JAGKQQ010000001.1"/>
</dbReference>
<protein>
    <submittedName>
        <fullName evidence="4">TIGR02996 domain-containing protein</fullName>
    </submittedName>
</protein>
<dbReference type="Proteomes" id="UP000676565">
    <property type="component" value="Unassembled WGS sequence"/>
</dbReference>
<dbReference type="SMART" id="SM00368">
    <property type="entry name" value="LRR_RI"/>
    <property type="match status" value="3"/>
</dbReference>
<keyword evidence="2" id="KW-0963">Cytoplasm</keyword>
<dbReference type="PANTHER" id="PTHR24107">
    <property type="entry name" value="YNEIN REGULATORY COMPLEX SUBUNIT 5"/>
    <property type="match status" value="1"/>
</dbReference>
<evidence type="ECO:0000256" key="3">
    <source>
        <dbReference type="ARBA" id="ARBA00023212"/>
    </source>
</evidence>
<evidence type="ECO:0000256" key="2">
    <source>
        <dbReference type="ARBA" id="ARBA00022490"/>
    </source>
</evidence>
<keyword evidence="3" id="KW-0206">Cytoskeleton</keyword>
<evidence type="ECO:0000256" key="1">
    <source>
        <dbReference type="ARBA" id="ARBA00004245"/>
    </source>
</evidence>